<dbReference type="PROSITE" id="PS50203">
    <property type="entry name" value="CALPAIN_CAT"/>
    <property type="match status" value="1"/>
</dbReference>
<keyword evidence="3" id="KW-0378">Hydrolase</keyword>
<dbReference type="GO" id="GO:0006508">
    <property type="term" value="P:proteolysis"/>
    <property type="evidence" value="ECO:0007669"/>
    <property type="project" value="UniProtKB-KW"/>
</dbReference>
<evidence type="ECO:0000256" key="3">
    <source>
        <dbReference type="PROSITE-ProRule" id="PRU00239"/>
    </source>
</evidence>
<dbReference type="InterPro" id="IPR022684">
    <property type="entry name" value="Calpain_cysteine_protease"/>
</dbReference>
<dbReference type="GO" id="GO:0004198">
    <property type="term" value="F:calcium-dependent cysteine-type endopeptidase activity"/>
    <property type="evidence" value="ECO:0007669"/>
    <property type="project" value="InterPro"/>
</dbReference>
<feature type="domain" description="Calpain catalytic" evidence="5">
    <location>
        <begin position="191"/>
        <end position="493"/>
    </location>
</feature>
<dbReference type="SUPFAM" id="SSF54001">
    <property type="entry name" value="Cysteine proteinases"/>
    <property type="match status" value="1"/>
</dbReference>
<dbReference type="PROSITE" id="PS00139">
    <property type="entry name" value="THIOL_PROTEASE_CYS"/>
    <property type="match status" value="1"/>
</dbReference>
<proteinExistence type="inferred from homology"/>
<protein>
    <submittedName>
        <fullName evidence="6">Calpain</fullName>
    </submittedName>
</protein>
<dbReference type="InterPro" id="IPR000169">
    <property type="entry name" value="Pept_cys_AS"/>
</dbReference>
<keyword evidence="3" id="KW-0788">Thiol protease</keyword>
<feature type="compositionally biased region" description="Acidic residues" evidence="4">
    <location>
        <begin position="706"/>
        <end position="723"/>
    </location>
</feature>
<feature type="compositionally biased region" description="Basic residues" evidence="4">
    <location>
        <begin position="889"/>
        <end position="898"/>
    </location>
</feature>
<comment type="caution">
    <text evidence="6">The sequence shown here is derived from an EMBL/GenBank/DDBJ whole genome shotgun (WGS) entry which is preliminary data.</text>
</comment>
<dbReference type="PANTHER" id="PTHR10183">
    <property type="entry name" value="CALPAIN"/>
    <property type="match status" value="1"/>
</dbReference>
<dbReference type="Gene3D" id="3.90.70.10">
    <property type="entry name" value="Cysteine proteinases"/>
    <property type="match status" value="1"/>
</dbReference>
<dbReference type="Pfam" id="PF00648">
    <property type="entry name" value="Peptidase_C2"/>
    <property type="match status" value="1"/>
</dbReference>
<dbReference type="EMBL" id="JXCE01000021">
    <property type="protein sequence ID" value="KPA44834.1"/>
    <property type="molecule type" value="Genomic_DNA"/>
</dbReference>
<dbReference type="CDD" id="cd00044">
    <property type="entry name" value="CysPc"/>
    <property type="match status" value="1"/>
</dbReference>
<dbReference type="OrthoDB" id="424753at2759"/>
<sequence>MKPPQPPPNGQPAPNPPTKLKRKNLNPQALVSKFWKKYHSKTPGKVTSIFPQSLYDSLLTDADSSEPKTRNAAQSYEAAAKDCRARVRAVVKECERTNAKFSDPDFDIESDFASHQDNCLFGLVRNTCPICGSDSEDDEDIEYASTSDARRTKKPRDRKPGDTPRSMKHNSNTDNLQGDGPYHGGFVCRQKRPGSVHRIPWIFENPQFTVDGFSSSDIKQGATGNCWWLAALATIAHRKDLMKKICVARDEECGVYGFAIYRDGEWISTVVDDNLYLKHRDFGEDSPVYDATLKKARQYKKQKQTGSESLYFAKCEDPNETWLPLLEKAFAKVHGDYQSMEGGWAGTAVEDLTGGVATVVAGNRVLRKERLWREMLGSDGEDGEFVFGLSAGGPGDEHKNGIVLQHAYSVLRVAEVQNEDGVKFRLVKIRNPWGQRSEAGQGEWHGPWSDGSKEWTSYMIKKLKHEFGDDGVFWMSFNDMLDNFKWMYRTRLFDERWTVAQQWLSISISWLTGYLKKKFVIEVEEEGKVVIVLSQLDERYFTDLKGQYEFTLSFLIKSSESKNTICAVRPVHQWDRRSINCEVDLEPGKYEVIPKIMAERLVWRPRVEKMVKRAADGNPKKLRQIGLQYDLAHAKGGVLDEDEALRKKREAEKKKKLKGKKQEVKKKQMAEAMARMEEAMVAMRNEYNQYLNEKENEKDREKKEEPAEEEEEEEEEQEEEEEEEKKKTKNDDEPEPKEPVVKTDDKAYQAPPGFWPEDSPNKGDLDVSKHPETLVEPRKESSSSRNTNEATEEKKRMPFRTLSPRGNRRGLPSPPMQYQYQYQDQSPLRNDRRMTMTDYSMDPYPVFTPPTEPTSESDLDSSGSVSGSDTASDDNNSSSSDSDSMSLYPRRRFRQRKKQPWNAVCVIGLRVYAQHAGIKVRLADQKRDEATELVAPEASSSAGPTE</sequence>
<feature type="region of interest" description="Disordered" evidence="4">
    <location>
        <begin position="690"/>
        <end position="898"/>
    </location>
</feature>
<feature type="region of interest" description="Disordered" evidence="4">
    <location>
        <begin position="925"/>
        <end position="946"/>
    </location>
</feature>
<feature type="compositionally biased region" description="Basic and acidic residues" evidence="4">
    <location>
        <begin position="759"/>
        <end position="782"/>
    </location>
</feature>
<feature type="compositionally biased region" description="Low complexity" evidence="4">
    <location>
        <begin position="860"/>
        <end position="886"/>
    </location>
</feature>
<evidence type="ECO:0000256" key="1">
    <source>
        <dbReference type="ARBA" id="ARBA00007623"/>
    </source>
</evidence>
<feature type="compositionally biased region" description="Basic and acidic residues" evidence="4">
    <location>
        <begin position="660"/>
        <end position="671"/>
    </location>
</feature>
<feature type="compositionally biased region" description="Basic and acidic residues" evidence="4">
    <location>
        <begin position="692"/>
        <end position="705"/>
    </location>
</feature>
<name>A0A0N0DH22_FUSLA</name>
<dbReference type="AlphaFoldDB" id="A0A0N0DH22"/>
<organism evidence="6 7">
    <name type="scientific">Fusarium langsethiae</name>
    <dbReference type="NCBI Taxonomy" id="179993"/>
    <lineage>
        <taxon>Eukaryota</taxon>
        <taxon>Fungi</taxon>
        <taxon>Dikarya</taxon>
        <taxon>Ascomycota</taxon>
        <taxon>Pezizomycotina</taxon>
        <taxon>Sordariomycetes</taxon>
        <taxon>Hypocreomycetidae</taxon>
        <taxon>Hypocreales</taxon>
        <taxon>Nectriaceae</taxon>
        <taxon>Fusarium</taxon>
    </lineage>
</organism>
<feature type="compositionally biased region" description="Pro residues" evidence="4">
    <location>
        <begin position="1"/>
        <end position="17"/>
    </location>
</feature>
<feature type="region of interest" description="Disordered" evidence="4">
    <location>
        <begin position="138"/>
        <end position="181"/>
    </location>
</feature>
<evidence type="ECO:0000313" key="6">
    <source>
        <dbReference type="EMBL" id="KPA44834.1"/>
    </source>
</evidence>
<dbReference type="InterPro" id="IPR001300">
    <property type="entry name" value="Peptidase_C2_calpain_cat"/>
</dbReference>
<feature type="active site" evidence="2 3">
    <location>
        <position position="431"/>
    </location>
</feature>
<feature type="compositionally biased region" description="Basic and acidic residues" evidence="4">
    <location>
        <begin position="724"/>
        <end position="747"/>
    </location>
</feature>
<evidence type="ECO:0000256" key="4">
    <source>
        <dbReference type="SAM" id="MobiDB-lite"/>
    </source>
</evidence>
<feature type="region of interest" description="Disordered" evidence="4">
    <location>
        <begin position="1"/>
        <end position="24"/>
    </location>
</feature>
<gene>
    <name evidence="6" type="ORF">FLAG1_02282</name>
</gene>
<feature type="active site" evidence="2 3">
    <location>
        <position position="406"/>
    </location>
</feature>
<feature type="region of interest" description="Disordered" evidence="4">
    <location>
        <begin position="650"/>
        <end position="671"/>
    </location>
</feature>
<dbReference type="PANTHER" id="PTHR10183:SF425">
    <property type="entry name" value="CALPAIN-5"/>
    <property type="match status" value="1"/>
</dbReference>
<evidence type="ECO:0000256" key="2">
    <source>
        <dbReference type="PIRSR" id="PIRSR622684-1"/>
    </source>
</evidence>
<comment type="similarity">
    <text evidence="1">Belongs to the peptidase C2 family.</text>
</comment>
<accession>A0A0N0DH22</accession>
<evidence type="ECO:0000313" key="7">
    <source>
        <dbReference type="Proteomes" id="UP000037904"/>
    </source>
</evidence>
<feature type="active site" evidence="2 3">
    <location>
        <position position="226"/>
    </location>
</feature>
<dbReference type="SMART" id="SM00230">
    <property type="entry name" value="CysPc"/>
    <property type="match status" value="1"/>
</dbReference>
<keyword evidence="3" id="KW-0645">Protease</keyword>
<keyword evidence="7" id="KW-1185">Reference proteome</keyword>
<reference evidence="6 7" key="1">
    <citation type="submission" date="2015-04" db="EMBL/GenBank/DDBJ databases">
        <title>The draft genome sequence of Fusarium langsethiae, a T-2/HT-2 mycotoxin producer.</title>
        <authorList>
            <person name="Lysoe E."/>
            <person name="Divon H.H."/>
            <person name="Terzi V."/>
            <person name="Orru L."/>
            <person name="Lamontanara A."/>
            <person name="Kolseth A.-K."/>
            <person name="Frandsen R.J."/>
            <person name="Nielsen K."/>
            <person name="Thrane U."/>
        </authorList>
    </citation>
    <scope>NUCLEOTIDE SEQUENCE [LARGE SCALE GENOMIC DNA]</scope>
    <source>
        <strain evidence="6 7">Fl201059</strain>
    </source>
</reference>
<dbReference type="Proteomes" id="UP000037904">
    <property type="component" value="Unassembled WGS sequence"/>
</dbReference>
<dbReference type="InterPro" id="IPR038765">
    <property type="entry name" value="Papain-like_cys_pep_sf"/>
</dbReference>
<evidence type="ECO:0000259" key="5">
    <source>
        <dbReference type="PROSITE" id="PS50203"/>
    </source>
</evidence>